<dbReference type="Ensembl" id="ENSXMAT00000005206.2">
    <property type="protein sequence ID" value="ENSXMAP00000005201.2"/>
    <property type="gene ID" value="ENSXMAG00000005194.2"/>
</dbReference>
<dbReference type="Pfam" id="PF00053">
    <property type="entry name" value="EGF_laminin"/>
    <property type="match status" value="1"/>
</dbReference>
<feature type="region of interest" description="Disordered" evidence="10">
    <location>
        <begin position="1067"/>
        <end position="1115"/>
    </location>
</feature>
<keyword evidence="7 8" id="KW-0424">Laminin EGF-like domain</keyword>
<keyword evidence="3" id="KW-0677">Repeat</keyword>
<feature type="region of interest" description="Disordered" evidence="10">
    <location>
        <begin position="987"/>
        <end position="1009"/>
    </location>
</feature>
<dbReference type="OMA" id="CLGEPPM"/>
<feature type="domain" description="Laminin G" evidence="11">
    <location>
        <begin position="741"/>
        <end position="918"/>
    </location>
</feature>
<dbReference type="Pfam" id="PF06009">
    <property type="entry name" value="Laminin_II"/>
    <property type="match status" value="1"/>
</dbReference>
<dbReference type="Pfam" id="PF02210">
    <property type="entry name" value="Laminin_G_2"/>
    <property type="match status" value="4"/>
</dbReference>
<dbReference type="InParanoid" id="M3ZSK8"/>
<feature type="domain" description="Laminin G" evidence="11">
    <location>
        <begin position="1120"/>
        <end position="1284"/>
    </location>
</feature>
<dbReference type="SMART" id="SM00282">
    <property type="entry name" value="LamG"/>
    <property type="match status" value="5"/>
</dbReference>
<keyword evidence="2" id="KW-0732">Signal</keyword>
<protein>
    <submittedName>
        <fullName evidence="13">Laminin subunit alpha 4</fullName>
    </submittedName>
</protein>
<dbReference type="PROSITE" id="PS50025">
    <property type="entry name" value="LAM_G_DOMAIN"/>
    <property type="match status" value="4"/>
</dbReference>
<evidence type="ECO:0000256" key="1">
    <source>
        <dbReference type="ARBA" id="ARBA00004302"/>
    </source>
</evidence>
<feature type="disulfide bond" evidence="8">
    <location>
        <begin position="133"/>
        <end position="147"/>
    </location>
</feature>
<evidence type="ECO:0000256" key="10">
    <source>
        <dbReference type="SAM" id="MobiDB-lite"/>
    </source>
</evidence>
<keyword evidence="4" id="KW-0964">Secreted</keyword>
<dbReference type="STRING" id="8083.ENSXMAP00000005201"/>
<evidence type="ECO:0000313" key="13">
    <source>
        <dbReference type="Ensembl" id="ENSXMAP00000005201.2"/>
    </source>
</evidence>
<reference evidence="14" key="2">
    <citation type="journal article" date="2013" name="Nat. Genet.">
        <title>The genome of the platyfish, Xiphophorus maculatus, provides insights into evolutionary adaptation and several complex traits.</title>
        <authorList>
            <person name="Schartl M."/>
            <person name="Walter R.B."/>
            <person name="Shen Y."/>
            <person name="Garcia T."/>
            <person name="Catchen J."/>
            <person name="Amores A."/>
            <person name="Braasch I."/>
            <person name="Chalopin D."/>
            <person name="Volff J.N."/>
            <person name="Lesch K.P."/>
            <person name="Bisazza A."/>
            <person name="Minx P."/>
            <person name="Hillier L."/>
            <person name="Wilson R.K."/>
            <person name="Fuerstenberg S."/>
            <person name="Boore J."/>
            <person name="Searle S."/>
            <person name="Postlethwait J.H."/>
            <person name="Warren W.C."/>
        </authorList>
    </citation>
    <scope>NUCLEOTIDE SEQUENCE [LARGE SCALE GENOMIC DNA]</scope>
    <source>
        <strain evidence="14">JP 163 A</strain>
    </source>
</reference>
<feature type="domain" description="Laminin G" evidence="11">
    <location>
        <begin position="532"/>
        <end position="729"/>
    </location>
</feature>
<evidence type="ECO:0000256" key="4">
    <source>
        <dbReference type="ARBA" id="ARBA00022869"/>
    </source>
</evidence>
<feature type="compositionally biased region" description="Basic residues" evidence="10">
    <location>
        <begin position="1071"/>
        <end position="1083"/>
    </location>
</feature>
<evidence type="ECO:0000256" key="7">
    <source>
        <dbReference type="ARBA" id="ARBA00023292"/>
    </source>
</evidence>
<organism evidence="13 14">
    <name type="scientific">Xiphophorus maculatus</name>
    <name type="common">Southern platyfish</name>
    <name type="synonym">Platypoecilus maculatus</name>
    <dbReference type="NCBI Taxonomy" id="8083"/>
    <lineage>
        <taxon>Eukaryota</taxon>
        <taxon>Metazoa</taxon>
        <taxon>Chordata</taxon>
        <taxon>Craniata</taxon>
        <taxon>Vertebrata</taxon>
        <taxon>Euteleostomi</taxon>
        <taxon>Actinopterygii</taxon>
        <taxon>Neopterygii</taxon>
        <taxon>Teleostei</taxon>
        <taxon>Neoteleostei</taxon>
        <taxon>Acanthomorphata</taxon>
        <taxon>Ovalentaria</taxon>
        <taxon>Atherinomorphae</taxon>
        <taxon>Cyprinodontiformes</taxon>
        <taxon>Poeciliidae</taxon>
        <taxon>Poeciliinae</taxon>
        <taxon>Xiphophorus</taxon>
    </lineage>
</organism>
<dbReference type="Gene3D" id="2.60.120.200">
    <property type="match status" value="5"/>
</dbReference>
<dbReference type="InterPro" id="IPR010307">
    <property type="entry name" value="Laminin_dom_II"/>
</dbReference>
<dbReference type="InterPro" id="IPR001791">
    <property type="entry name" value="Laminin_G"/>
</dbReference>
<evidence type="ECO:0000256" key="2">
    <source>
        <dbReference type="ARBA" id="ARBA00022729"/>
    </source>
</evidence>
<dbReference type="FunFam" id="2.10.25.10:FF:000051">
    <property type="entry name" value="Laminin subunit alpha 4"/>
    <property type="match status" value="1"/>
</dbReference>
<keyword evidence="5 8" id="KW-1015">Disulfide bond</keyword>
<evidence type="ECO:0000256" key="5">
    <source>
        <dbReference type="ARBA" id="ARBA00023157"/>
    </source>
</evidence>
<dbReference type="SMART" id="SM00180">
    <property type="entry name" value="EGF_Lam"/>
    <property type="match status" value="2"/>
</dbReference>
<dbReference type="HOGENOM" id="CLU_779785_0_0_1"/>
<feature type="domain" description="Laminin EGF-like" evidence="12">
    <location>
        <begin position="96"/>
        <end position="149"/>
    </location>
</feature>
<accession>M3ZSK8</accession>
<name>M3ZSK8_XIPMA</name>
<dbReference type="PROSITE" id="PS01248">
    <property type="entry name" value="EGF_LAM_1"/>
    <property type="match status" value="1"/>
</dbReference>
<dbReference type="Proteomes" id="UP000002852">
    <property type="component" value="Unassembled WGS sequence"/>
</dbReference>
<dbReference type="InterPro" id="IPR013320">
    <property type="entry name" value="ConA-like_dom_sf"/>
</dbReference>
<dbReference type="eggNOG" id="KOG1836">
    <property type="taxonomic scope" value="Eukaryota"/>
</dbReference>
<sequence>YMTPACHLQNCKDHSTGDFCEMCEDGYILSSRQEGLHACVPCSCPLSAPSNNINCITFLSKAVIITLHSTLSTPRYRCAPGYYGNPMLIGSSCKRCDCNGNTDPNLIFNECHNVTGRCQHCWGNTAGASCERCAPGFYGDAISAKNCRGRENGLGRGGGCRMKIQCLLKTFTDCDDCIWQLIRDLTLSNKTLDQLKVGVLNISTGAAANDRLKYYNYTAHHLQLEKKLMISQGRVPSVQEILSRFSSRLSEARDFLLSAAGTVQEAEDKNRASLLKFQRKEVISPALCSWSHTLSLLFDQNYHAEIDGASQKLTEKTERLSQVDRDLVQKADDHAAELERLAYELEEDLKEGDANGFVQRAISAANVYNNIVKYIDDANITSLTTLNLSQRAEDVCCPSLFAFHSFSVFLFLVNLQPFSDRTPQRLNFSLEVAEETLNRSAEVLETVTPINNKVQQWAHNMRNNEYSAAAYENAVASAKEAVENLNVLVPELLDKLKVVEEKKPVNNVTTNILRIRELIAQARSVAKKVQVSMKFTGRSSVEVHPPSNPEELKTVTSISLFMRVDPDKDPIEDRFILYLGDRSGRKDYMGLAIKNDKLVFVYNLGRDDVEIPLTSKPVSQWPAVFNYIKVERLGRHGKVFLTIPSQGSTDEQKFIQKGEAPIADSLFDIDPKNLVFFIGGVPPDIKLPPPLSLAPFVGCIELASINNDVISLYNFKETHFLNIADSPPCPRYKLAFSQSRIASYLFDGTGYGLVSNIERRAKFGQVIRFDISVRTITNNCTIFLMVNGKNFFLLEMKNGFLRLTYDFSFSNGPKLLENNSPKFQINDAKYHEVSVIYHMLKKVILLVDKTLVKTVENPQTPLPFSDIYIGGAPSSVLKSRPELSSVVGLKGCVKGFLFQKKDFNLLEEPGTVGISSGCPEELMSREASFSGHSYLGSTAKISPFDNFEGGLNFRTLQPSGLLFYHAQGSDEFSIALENGAVTLNHRGSKVSNDLKRSPPTAKSSSDSPIKTFYYGGSPSSSLKNFTGCISHAYISRQDRDIEGEDFQKYTEKVNVSLENCPIQRPPAALMSHHRGSSKAKQNKSSHLPELPSSNLESSEPNSHQSQSCHLSPRPRSTRQAFHYGGVANSRQHYEGIPDSLSERFMESPFGLIFYASDVQEDNFMALFVADGKLVFSFSVGDQKVQIRSEEKYDDGAWHSIVCVRDGSMGRLTIDRLTEFEDVAQANNVAWRVSDSLFVGGVPPGKAQRNIQRNSAYSFTGCLKNLQLDGQRLSSVAESFGVGPCFEGLSEDGTYFSEEGGYVVLDESFELGLRFELTMEVRPRVASAVLLHVRTAGGYFIMYIHQGAVVVVVHDGKHEFSTKVSPRHGVCDGSWHRITVIRDANVVQLDVDSEIKHVVGPVNRRSTDTRKPIFIGGAPGEKALATAPWSKPYMGCMKNLTINKSPASFSKTVLVIGAVSVGSCPGA</sequence>
<reference evidence="14" key="1">
    <citation type="submission" date="2012-01" db="EMBL/GenBank/DDBJ databases">
        <authorList>
            <person name="Walter R."/>
            <person name="Schartl M."/>
            <person name="Warren W."/>
        </authorList>
    </citation>
    <scope>NUCLEOTIDE SEQUENCE [LARGE SCALE GENOMIC DNA]</scope>
    <source>
        <strain evidence="14">JP 163 A</strain>
    </source>
</reference>
<evidence type="ECO:0000313" key="14">
    <source>
        <dbReference type="Proteomes" id="UP000002852"/>
    </source>
</evidence>
<evidence type="ECO:0000256" key="6">
    <source>
        <dbReference type="ARBA" id="ARBA00023180"/>
    </source>
</evidence>
<feature type="compositionally biased region" description="Low complexity" evidence="10">
    <location>
        <begin position="1084"/>
        <end position="1103"/>
    </location>
</feature>
<evidence type="ECO:0000256" key="3">
    <source>
        <dbReference type="ARBA" id="ARBA00022737"/>
    </source>
</evidence>
<feature type="disulfide bond" evidence="8">
    <location>
        <begin position="121"/>
        <end position="130"/>
    </location>
</feature>
<comment type="caution">
    <text evidence="8">Lacks conserved residue(s) required for the propagation of feature annotation.</text>
</comment>
<keyword evidence="9" id="KW-0175">Coiled coil</keyword>
<evidence type="ECO:0000259" key="12">
    <source>
        <dbReference type="PROSITE" id="PS50027"/>
    </source>
</evidence>
<evidence type="ECO:0000256" key="8">
    <source>
        <dbReference type="PROSITE-ProRule" id="PRU00460"/>
    </source>
</evidence>
<dbReference type="GO" id="GO:0007155">
    <property type="term" value="P:cell adhesion"/>
    <property type="evidence" value="ECO:0007669"/>
    <property type="project" value="InterPro"/>
</dbReference>
<keyword evidence="4" id="KW-0084">Basement membrane</keyword>
<feature type="coiled-coil region" evidence="9">
    <location>
        <begin position="328"/>
        <end position="355"/>
    </location>
</feature>
<dbReference type="PROSITE" id="PS50027">
    <property type="entry name" value="EGF_LAM_2"/>
    <property type="match status" value="1"/>
</dbReference>
<dbReference type="InterPro" id="IPR050372">
    <property type="entry name" value="Neurexin-related_CASP"/>
</dbReference>
<dbReference type="Gene3D" id="2.10.25.10">
    <property type="entry name" value="Laminin"/>
    <property type="match status" value="1"/>
</dbReference>
<dbReference type="GO" id="GO:0005604">
    <property type="term" value="C:basement membrane"/>
    <property type="evidence" value="ECO:0007669"/>
    <property type="project" value="UniProtKB-SubCell"/>
</dbReference>
<reference evidence="13" key="3">
    <citation type="submission" date="2025-08" db="UniProtKB">
        <authorList>
            <consortium name="Ensembl"/>
        </authorList>
    </citation>
    <scope>IDENTIFICATION</scope>
    <source>
        <strain evidence="13">JP 163 A</strain>
    </source>
</reference>
<dbReference type="InterPro" id="IPR002049">
    <property type="entry name" value="LE_dom"/>
</dbReference>
<dbReference type="CDD" id="cd00110">
    <property type="entry name" value="LamG"/>
    <property type="match status" value="5"/>
</dbReference>
<keyword evidence="6" id="KW-0325">Glycoprotein</keyword>
<evidence type="ECO:0000256" key="9">
    <source>
        <dbReference type="SAM" id="Coils"/>
    </source>
</evidence>
<keyword evidence="14" id="KW-1185">Reference proteome</keyword>
<dbReference type="PANTHER" id="PTHR15036">
    <property type="entry name" value="PIKACHURIN-LIKE PROTEIN"/>
    <property type="match status" value="1"/>
</dbReference>
<comment type="subcellular location">
    <subcellularLocation>
        <location evidence="1">Secreted</location>
        <location evidence="1">Extracellular space</location>
        <location evidence="1">Extracellular matrix</location>
        <location evidence="1">Basement membrane</location>
    </subcellularLocation>
</comment>
<dbReference type="SUPFAM" id="SSF49899">
    <property type="entry name" value="Concanavalin A-like lectins/glucanases"/>
    <property type="match status" value="5"/>
</dbReference>
<dbReference type="SUPFAM" id="SSF57196">
    <property type="entry name" value="EGF/Laminin"/>
    <property type="match status" value="1"/>
</dbReference>
<feature type="domain" description="Laminin G" evidence="11">
    <location>
        <begin position="1291"/>
        <end position="1463"/>
    </location>
</feature>
<proteinExistence type="predicted"/>
<evidence type="ECO:0000259" key="11">
    <source>
        <dbReference type="PROSITE" id="PS50025"/>
    </source>
</evidence>
<keyword evidence="4" id="KW-0272">Extracellular matrix</keyword>
<dbReference type="PANTHER" id="PTHR15036:SF47">
    <property type="entry name" value="LAMININ SUBUNIT ALPHA-4"/>
    <property type="match status" value="1"/>
</dbReference>
<reference evidence="13" key="4">
    <citation type="submission" date="2025-09" db="UniProtKB">
        <authorList>
            <consortium name="Ensembl"/>
        </authorList>
    </citation>
    <scope>IDENTIFICATION</scope>
    <source>
        <strain evidence="13">JP 163 A</strain>
    </source>
</reference>
<dbReference type="GeneTree" id="ENSGT00940000159970"/>
<dbReference type="GO" id="GO:0005576">
    <property type="term" value="C:extracellular region"/>
    <property type="evidence" value="ECO:0007669"/>
    <property type="project" value="UniProtKB-ARBA"/>
</dbReference>
<dbReference type="CDD" id="cd00055">
    <property type="entry name" value="EGF_Lam"/>
    <property type="match status" value="1"/>
</dbReference>